<dbReference type="Gene3D" id="3.40.1090.10">
    <property type="entry name" value="Cytosolic phospholipase A2 catalytic domain"/>
    <property type="match status" value="2"/>
</dbReference>
<keyword evidence="1 2" id="KW-0443">Lipid metabolism</keyword>
<organism evidence="4 5">
    <name type="scientific">Lysobacter korlensis</name>
    <dbReference type="NCBI Taxonomy" id="553636"/>
    <lineage>
        <taxon>Bacteria</taxon>
        <taxon>Pseudomonadati</taxon>
        <taxon>Pseudomonadota</taxon>
        <taxon>Gammaproteobacteria</taxon>
        <taxon>Lysobacterales</taxon>
        <taxon>Lysobacteraceae</taxon>
        <taxon>Lysobacter</taxon>
    </lineage>
</organism>
<sequence length="357" mass="38907">MKVIVVFGGGGSKGAFDYGVWSVLAPVLRSSGASLLAVGGTSMGAVNAACLARHGQDLCAGAAMLESLWCEQLTMPSVPFAGPFGDRAHRSWNGVLTGLLLGNRSLYHSTAMSWNPFASLQSTERPLMDRGPMWQWLDREVGTHCAHSHGDPVLCIPAVDVLSGDLVLFDSANMPVAPEHLAASSAMPLLFEPVEIDGHLYWDGEMSRESMVPVMLDRLRDLGRLSDADDEEVMLITIDHMSRELPRPPQSGLELVHRALELLLQGKMEVPDHALQGITHVLSIVRDPLDNDAISGQFDYSPERIQELIELGQRQAERACSGRWLDNARRPVVDTQPWMNPAAVQTDRNAGQSPGLH</sequence>
<evidence type="ECO:0000256" key="1">
    <source>
        <dbReference type="ARBA" id="ARBA00023098"/>
    </source>
</evidence>
<evidence type="ECO:0000313" key="4">
    <source>
        <dbReference type="EMBL" id="MFC0679679.1"/>
    </source>
</evidence>
<dbReference type="InterPro" id="IPR002641">
    <property type="entry name" value="PNPLA_dom"/>
</dbReference>
<evidence type="ECO:0000313" key="5">
    <source>
        <dbReference type="Proteomes" id="UP001589896"/>
    </source>
</evidence>
<name>A0ABV6RRR0_9GAMM</name>
<gene>
    <name evidence="4" type="ORF">ACFFGH_17715</name>
</gene>
<keyword evidence="2" id="KW-0442">Lipid degradation</keyword>
<proteinExistence type="predicted"/>
<dbReference type="Pfam" id="PF01734">
    <property type="entry name" value="Patatin"/>
    <property type="match status" value="1"/>
</dbReference>
<dbReference type="RefSeq" id="WP_386670674.1">
    <property type="nucleotide sequence ID" value="NZ_JBHLTG010000004.1"/>
</dbReference>
<dbReference type="EMBL" id="JBHLTG010000004">
    <property type="protein sequence ID" value="MFC0679679.1"/>
    <property type="molecule type" value="Genomic_DNA"/>
</dbReference>
<dbReference type="Proteomes" id="UP001589896">
    <property type="component" value="Unassembled WGS sequence"/>
</dbReference>
<feature type="domain" description="PNPLA" evidence="3">
    <location>
        <begin position="5"/>
        <end position="218"/>
    </location>
</feature>
<reference evidence="4 5" key="1">
    <citation type="submission" date="2024-09" db="EMBL/GenBank/DDBJ databases">
        <authorList>
            <person name="Sun Q."/>
            <person name="Mori K."/>
        </authorList>
    </citation>
    <scope>NUCLEOTIDE SEQUENCE [LARGE SCALE GENOMIC DNA]</scope>
    <source>
        <strain evidence="4 5">KCTC 23076</strain>
    </source>
</reference>
<accession>A0ABV6RRR0</accession>
<comment type="caution">
    <text evidence="2">Lacks conserved residue(s) required for the propagation of feature annotation.</text>
</comment>
<feature type="short sequence motif" description="GXSXG" evidence="2">
    <location>
        <begin position="40"/>
        <end position="44"/>
    </location>
</feature>
<comment type="caution">
    <text evidence="4">The sequence shown here is derived from an EMBL/GenBank/DDBJ whole genome shotgun (WGS) entry which is preliminary data.</text>
</comment>
<evidence type="ECO:0000256" key="2">
    <source>
        <dbReference type="PROSITE-ProRule" id="PRU01161"/>
    </source>
</evidence>
<keyword evidence="2" id="KW-0378">Hydrolase</keyword>
<protein>
    <submittedName>
        <fullName evidence="4">Patatin-like phospholipase family protein</fullName>
    </submittedName>
</protein>
<feature type="active site" description="Nucleophile" evidence="2">
    <location>
        <position position="42"/>
    </location>
</feature>
<keyword evidence="5" id="KW-1185">Reference proteome</keyword>
<dbReference type="InterPro" id="IPR016035">
    <property type="entry name" value="Acyl_Trfase/lysoPLipase"/>
</dbReference>
<dbReference type="SUPFAM" id="SSF52151">
    <property type="entry name" value="FabD/lysophospholipase-like"/>
    <property type="match status" value="1"/>
</dbReference>
<dbReference type="PROSITE" id="PS51635">
    <property type="entry name" value="PNPLA"/>
    <property type="match status" value="1"/>
</dbReference>
<feature type="short sequence motif" description="GXGXXG" evidence="2">
    <location>
        <begin position="9"/>
        <end position="14"/>
    </location>
</feature>
<feature type="active site" description="Proton acceptor" evidence="2">
    <location>
        <position position="203"/>
    </location>
</feature>
<evidence type="ECO:0000259" key="3">
    <source>
        <dbReference type="PROSITE" id="PS51635"/>
    </source>
</evidence>